<organism evidence="1 2">
    <name type="scientific">Paenibacillus apii</name>
    <dbReference type="NCBI Taxonomy" id="1850370"/>
    <lineage>
        <taxon>Bacteria</taxon>
        <taxon>Bacillati</taxon>
        <taxon>Bacillota</taxon>
        <taxon>Bacilli</taxon>
        <taxon>Bacillales</taxon>
        <taxon>Paenibacillaceae</taxon>
        <taxon>Paenibacillus</taxon>
    </lineage>
</organism>
<dbReference type="SUPFAM" id="SSF69279">
    <property type="entry name" value="Phage tail proteins"/>
    <property type="match status" value="1"/>
</dbReference>
<evidence type="ECO:0008006" key="3">
    <source>
        <dbReference type="Google" id="ProtNLM"/>
    </source>
</evidence>
<dbReference type="EMBL" id="JAAKGU010000001">
    <property type="protein sequence ID" value="NGM81287.1"/>
    <property type="molecule type" value="Genomic_DNA"/>
</dbReference>
<comment type="caution">
    <text evidence="1">The sequence shown here is derived from an EMBL/GenBank/DDBJ whole genome shotgun (WGS) entry which is preliminary data.</text>
</comment>
<evidence type="ECO:0000313" key="1">
    <source>
        <dbReference type="EMBL" id="NGM81287.1"/>
    </source>
</evidence>
<dbReference type="InterPro" id="IPR038628">
    <property type="entry name" value="XkdM-like_sf"/>
</dbReference>
<reference evidence="1 2" key="1">
    <citation type="submission" date="2020-02" db="EMBL/GenBank/DDBJ databases">
        <authorList>
            <person name="Gao J."/>
            <person name="Sun J."/>
        </authorList>
    </citation>
    <scope>NUCLEOTIDE SEQUENCE [LARGE SCALE GENOMIC DNA]</scope>
    <source>
        <strain evidence="1 2">7124</strain>
    </source>
</reference>
<dbReference type="RefSeq" id="WP_165093978.1">
    <property type="nucleotide sequence ID" value="NZ_JAAKGU010000001.1"/>
</dbReference>
<dbReference type="AlphaFoldDB" id="A0A6M1PDH5"/>
<keyword evidence="2" id="KW-1185">Reference proteome</keyword>
<protein>
    <recommendedName>
        <fullName evidence="3">Phage tail tube protein</fullName>
    </recommendedName>
</protein>
<evidence type="ECO:0000313" key="2">
    <source>
        <dbReference type="Proteomes" id="UP000480151"/>
    </source>
</evidence>
<sequence length="136" mass="15011">MSEGNRYVSGNEVTVWVNGVDYKAKSFEYKISYEFEDVPDGLKTYKKLVKISCEGTMGFSKTQSLGLKLTGDVLKTGKTPDITITSKALNAQTGKAERLVFRNVVITEAGMSSENQSLVEEEIPFACDPPEVLELM</sequence>
<dbReference type="Pfam" id="PF09393">
    <property type="entry name" value="DUF2001"/>
    <property type="match status" value="1"/>
</dbReference>
<name>A0A6M1PDH5_9BACL</name>
<dbReference type="Gene3D" id="2.30.110.40">
    <property type="entry name" value="Phage tail tube protein"/>
    <property type="match status" value="1"/>
</dbReference>
<dbReference type="InterPro" id="IPR018989">
    <property type="entry name" value="DUF2001"/>
</dbReference>
<gene>
    <name evidence="1" type="ORF">G5B47_02545</name>
</gene>
<proteinExistence type="predicted"/>
<dbReference type="Proteomes" id="UP000480151">
    <property type="component" value="Unassembled WGS sequence"/>
</dbReference>
<accession>A0A6M1PDH5</accession>